<comment type="caution">
    <text evidence="1">The sequence shown here is derived from an EMBL/GenBank/DDBJ whole genome shotgun (WGS) entry which is preliminary data.</text>
</comment>
<dbReference type="PROSITE" id="PS51034">
    <property type="entry name" value="ZP_2"/>
    <property type="match status" value="1"/>
</dbReference>
<evidence type="ECO:0000313" key="1">
    <source>
        <dbReference type="EMBL" id="CAH1787115.1"/>
    </source>
</evidence>
<dbReference type="PANTHER" id="PTHR46560">
    <property type="entry name" value="CYPHER, ISOFORM B"/>
    <property type="match status" value="1"/>
</dbReference>
<protein>
    <submittedName>
        <fullName evidence="1">Uncharacterized protein</fullName>
    </submittedName>
</protein>
<keyword evidence="2" id="KW-1185">Reference proteome</keyword>
<dbReference type="EMBL" id="CAIIXF020000006">
    <property type="protein sequence ID" value="CAH1787115.1"/>
    <property type="molecule type" value="Genomic_DNA"/>
</dbReference>
<dbReference type="PANTHER" id="PTHR46560:SF5">
    <property type="entry name" value="CYPHER, ISOFORM B"/>
    <property type="match status" value="1"/>
</dbReference>
<dbReference type="Gene3D" id="2.60.40.4100">
    <property type="entry name" value="Zona pellucida, ZP-C domain"/>
    <property type="match status" value="1"/>
</dbReference>
<dbReference type="InterPro" id="IPR042235">
    <property type="entry name" value="ZP-C_dom"/>
</dbReference>
<dbReference type="InterPro" id="IPR057371">
    <property type="entry name" value="VERL_C"/>
</dbReference>
<dbReference type="Pfam" id="PF25272">
    <property type="entry name" value="VERL_C"/>
    <property type="match status" value="1"/>
</dbReference>
<reference evidence="1" key="1">
    <citation type="submission" date="2022-03" db="EMBL/GenBank/DDBJ databases">
        <authorList>
            <person name="Martin C."/>
        </authorList>
    </citation>
    <scope>NUCLEOTIDE SEQUENCE</scope>
</reference>
<organism evidence="1 2">
    <name type="scientific">Owenia fusiformis</name>
    <name type="common">Polychaete worm</name>
    <dbReference type="NCBI Taxonomy" id="6347"/>
    <lineage>
        <taxon>Eukaryota</taxon>
        <taxon>Metazoa</taxon>
        <taxon>Spiralia</taxon>
        <taxon>Lophotrochozoa</taxon>
        <taxon>Annelida</taxon>
        <taxon>Polychaeta</taxon>
        <taxon>Sedentaria</taxon>
        <taxon>Canalipalpata</taxon>
        <taxon>Sabellida</taxon>
        <taxon>Oweniida</taxon>
        <taxon>Oweniidae</taxon>
        <taxon>Owenia</taxon>
    </lineage>
</organism>
<dbReference type="InterPro" id="IPR001507">
    <property type="entry name" value="ZP_dom"/>
</dbReference>
<dbReference type="SMART" id="SM00241">
    <property type="entry name" value="ZP"/>
    <property type="match status" value="1"/>
</dbReference>
<name>A0A8J1TZL8_OWEFU</name>
<dbReference type="Proteomes" id="UP000749559">
    <property type="component" value="Unassembled WGS sequence"/>
</dbReference>
<accession>A0A8J1TZL8</accession>
<evidence type="ECO:0000313" key="2">
    <source>
        <dbReference type="Proteomes" id="UP000749559"/>
    </source>
</evidence>
<sequence length="416" mass="43203">MQKLMILAALGLIYVTVTQAALPTVSTSANDFDVRCGNESTPGPLMVIWSDNQVNSPNDVYIYGKSGVSDCTFTMTAGNASSGTPDTWTLTDGYAAGDLSMCGIAMNTSSGTYEATIVIQLGSLETSDDAFYQIQCVYSTSTTIGGGSTSVSVSDVIKDNTVANTGASSNTPDRSYTLVLIDYATGSVATTPVPIGMPVQLSAVASGTDTGSNVANDEVSLQVRSCWASSGSASPVTFLNDYCPSFGNELFEDTTEGFTTSSDTALSPDFRMFGIGGGDGTVTFTCDIAICRTVCGGDNCVAKKRKRDVRSRRNVSNETLTMEARVVTAVTIGPPGWTNIGSGNTGANNGSDDAKNDSQMNTILIAIAAVLGALLLALLVGVAVMCKKMNDSPAQSPPAYIMHTTKSHSNPGFEKA</sequence>
<dbReference type="AlphaFoldDB" id="A0A8J1TZL8"/>
<proteinExistence type="predicted"/>
<gene>
    <name evidence="1" type="ORF">OFUS_LOCUS12880</name>
</gene>